<dbReference type="PROSITE" id="PS50280">
    <property type="entry name" value="SET"/>
    <property type="match status" value="1"/>
</dbReference>
<gene>
    <name evidence="7" type="ORF">QZM56_41320</name>
</gene>
<dbReference type="AlphaFoldDB" id="A0AAP4RBV3"/>
<evidence type="ECO:0000256" key="2">
    <source>
        <dbReference type="ARBA" id="ARBA00022454"/>
    </source>
</evidence>
<protein>
    <submittedName>
        <fullName evidence="7">SET domain-containing protein-lysine N-methyltransferase</fullName>
    </submittedName>
</protein>
<keyword evidence="5" id="KW-0949">S-adenosyl-L-methionine</keyword>
<comment type="subcellular location">
    <subcellularLocation>
        <location evidence="1">Chromosome</location>
    </subcellularLocation>
</comment>
<name>A0AAP4RBV3_9BURK</name>
<feature type="domain" description="SET" evidence="6">
    <location>
        <begin position="2"/>
        <end position="114"/>
    </location>
</feature>
<reference evidence="7" key="1">
    <citation type="submission" date="2023-07" db="EMBL/GenBank/DDBJ databases">
        <title>A collection of bacterial strains from the Burkholderia cepacia Research Laboratory and Repository.</title>
        <authorList>
            <person name="Lipuma J."/>
            <person name="Spilker T."/>
            <person name="Caverly L."/>
        </authorList>
    </citation>
    <scope>NUCLEOTIDE SEQUENCE</scope>
    <source>
        <strain evidence="7">AU44979</strain>
    </source>
</reference>
<dbReference type="Pfam" id="PF00856">
    <property type="entry name" value="SET"/>
    <property type="match status" value="1"/>
</dbReference>
<evidence type="ECO:0000256" key="5">
    <source>
        <dbReference type="ARBA" id="ARBA00022691"/>
    </source>
</evidence>
<accession>A0AAP4RBV3</accession>
<keyword evidence="3" id="KW-0489">Methyltransferase</keyword>
<dbReference type="SUPFAM" id="SSF82199">
    <property type="entry name" value="SET domain"/>
    <property type="match status" value="1"/>
</dbReference>
<comment type="caution">
    <text evidence="7">The sequence shown here is derived from an EMBL/GenBank/DDBJ whole genome shotgun (WGS) entry which is preliminary data.</text>
</comment>
<evidence type="ECO:0000313" key="8">
    <source>
        <dbReference type="Proteomes" id="UP001172109"/>
    </source>
</evidence>
<organism evidence="7 8">
    <name type="scientific">Burkholderia contaminans</name>
    <dbReference type="NCBI Taxonomy" id="488447"/>
    <lineage>
        <taxon>Bacteria</taxon>
        <taxon>Pseudomonadati</taxon>
        <taxon>Pseudomonadota</taxon>
        <taxon>Betaproteobacteria</taxon>
        <taxon>Burkholderiales</taxon>
        <taxon>Burkholderiaceae</taxon>
        <taxon>Burkholderia</taxon>
        <taxon>Burkholderia cepacia complex</taxon>
    </lineage>
</organism>
<keyword evidence="4" id="KW-0808">Transferase</keyword>
<dbReference type="SMART" id="SM00317">
    <property type="entry name" value="SET"/>
    <property type="match status" value="1"/>
</dbReference>
<evidence type="ECO:0000313" key="7">
    <source>
        <dbReference type="EMBL" id="MDN7570926.1"/>
    </source>
</evidence>
<keyword evidence="2" id="KW-0158">Chromosome</keyword>
<evidence type="ECO:0000256" key="3">
    <source>
        <dbReference type="ARBA" id="ARBA00022603"/>
    </source>
</evidence>
<evidence type="ECO:0000256" key="1">
    <source>
        <dbReference type="ARBA" id="ARBA00004286"/>
    </source>
</evidence>
<dbReference type="GO" id="GO:0008168">
    <property type="term" value="F:methyltransferase activity"/>
    <property type="evidence" value="ECO:0007669"/>
    <property type="project" value="UniProtKB-KW"/>
</dbReference>
<evidence type="ECO:0000256" key="4">
    <source>
        <dbReference type="ARBA" id="ARBA00022679"/>
    </source>
</evidence>
<dbReference type="EMBL" id="JAUJQS010000089">
    <property type="protein sequence ID" value="MDN7570926.1"/>
    <property type="molecule type" value="Genomic_DNA"/>
</dbReference>
<dbReference type="RefSeq" id="WP_137962492.1">
    <property type="nucleotide sequence ID" value="NZ_JAUJQS010000089.1"/>
</dbReference>
<proteinExistence type="predicted"/>
<dbReference type="GO" id="GO:0032259">
    <property type="term" value="P:methylation"/>
    <property type="evidence" value="ECO:0007669"/>
    <property type="project" value="UniProtKB-KW"/>
</dbReference>
<dbReference type="InterPro" id="IPR050777">
    <property type="entry name" value="SET2_Histone-Lys_MeTrsfase"/>
</dbReference>
<dbReference type="PANTHER" id="PTHR22884">
    <property type="entry name" value="SET DOMAIN PROTEINS"/>
    <property type="match status" value="1"/>
</dbReference>
<dbReference type="Gene3D" id="2.170.270.10">
    <property type="entry name" value="SET domain"/>
    <property type="match status" value="1"/>
</dbReference>
<sequence>MRRIAVRQSSVHGRGVFALRDIPSGERIIEYKGRVMSWRSAIAGQQKLASEDGHTFFFGLTDGRVIDGGAGGNSARWINHACTPNCIAEEDEGRVFIFASHAIRAGDEISIDYQLSVDGRHTAAVRASYACRCQSLECRGTMLAR</sequence>
<evidence type="ECO:0000259" key="6">
    <source>
        <dbReference type="PROSITE" id="PS50280"/>
    </source>
</evidence>
<dbReference type="GO" id="GO:0005694">
    <property type="term" value="C:chromosome"/>
    <property type="evidence" value="ECO:0007669"/>
    <property type="project" value="UniProtKB-SubCell"/>
</dbReference>
<dbReference type="Proteomes" id="UP001172109">
    <property type="component" value="Unassembled WGS sequence"/>
</dbReference>
<dbReference type="InterPro" id="IPR001214">
    <property type="entry name" value="SET_dom"/>
</dbReference>
<dbReference type="InterPro" id="IPR046341">
    <property type="entry name" value="SET_dom_sf"/>
</dbReference>